<reference evidence="1 2" key="1">
    <citation type="journal article" date="2017" name="Int. J. Parasitol.">
        <title>The genome of the protozoan parasite Cystoisospora suis and a reverse vaccinology approach to identify vaccine candidates.</title>
        <authorList>
            <person name="Palmieri N."/>
            <person name="Shrestha A."/>
            <person name="Ruttkowski B."/>
            <person name="Beck T."/>
            <person name="Vogl C."/>
            <person name="Tomley F."/>
            <person name="Blake D.P."/>
            <person name="Joachim A."/>
        </authorList>
    </citation>
    <scope>NUCLEOTIDE SEQUENCE [LARGE SCALE GENOMIC DNA]</scope>
    <source>
        <strain evidence="1 2">Wien I</strain>
    </source>
</reference>
<sequence>MVEEVYIHLNRVWKTRYRQTVYSPFFHPSLICFYRHFLSPSRISSLFKSFQAEKKEERQANLSLLSRRRPSSNKIWTDRSYS</sequence>
<gene>
    <name evidence="1" type="ORF">CSUI_007924</name>
</gene>
<name>A0A2C6KP50_9APIC</name>
<accession>A0A2C6KP50</accession>
<dbReference type="Proteomes" id="UP000221165">
    <property type="component" value="Unassembled WGS sequence"/>
</dbReference>
<organism evidence="1 2">
    <name type="scientific">Cystoisospora suis</name>
    <dbReference type="NCBI Taxonomy" id="483139"/>
    <lineage>
        <taxon>Eukaryota</taxon>
        <taxon>Sar</taxon>
        <taxon>Alveolata</taxon>
        <taxon>Apicomplexa</taxon>
        <taxon>Conoidasida</taxon>
        <taxon>Coccidia</taxon>
        <taxon>Eucoccidiorida</taxon>
        <taxon>Eimeriorina</taxon>
        <taxon>Sarcocystidae</taxon>
        <taxon>Cystoisospora</taxon>
    </lineage>
</organism>
<dbReference type="EMBL" id="MIGC01004297">
    <property type="protein sequence ID" value="PHJ18252.1"/>
    <property type="molecule type" value="Genomic_DNA"/>
</dbReference>
<keyword evidence="2" id="KW-1185">Reference proteome</keyword>
<dbReference type="GeneID" id="94431278"/>
<protein>
    <submittedName>
        <fullName evidence="1">Uncharacterized protein</fullName>
    </submittedName>
</protein>
<comment type="caution">
    <text evidence="1">The sequence shown here is derived from an EMBL/GenBank/DDBJ whole genome shotgun (WGS) entry which is preliminary data.</text>
</comment>
<evidence type="ECO:0000313" key="2">
    <source>
        <dbReference type="Proteomes" id="UP000221165"/>
    </source>
</evidence>
<dbReference type="AlphaFoldDB" id="A0A2C6KP50"/>
<evidence type="ECO:0000313" key="1">
    <source>
        <dbReference type="EMBL" id="PHJ18252.1"/>
    </source>
</evidence>
<proteinExistence type="predicted"/>
<dbReference type="RefSeq" id="XP_067919960.1">
    <property type="nucleotide sequence ID" value="XM_068068067.1"/>
</dbReference>
<dbReference type="VEuPathDB" id="ToxoDB:CSUI_007924"/>